<proteinExistence type="predicted"/>
<dbReference type="EMBL" id="GGEC01007869">
    <property type="protein sequence ID" value="MBW88352.1"/>
    <property type="molecule type" value="Transcribed_RNA"/>
</dbReference>
<organism evidence="1">
    <name type="scientific">Rhizophora mucronata</name>
    <name type="common">Asiatic mangrove</name>
    <dbReference type="NCBI Taxonomy" id="61149"/>
    <lineage>
        <taxon>Eukaryota</taxon>
        <taxon>Viridiplantae</taxon>
        <taxon>Streptophyta</taxon>
        <taxon>Embryophyta</taxon>
        <taxon>Tracheophyta</taxon>
        <taxon>Spermatophyta</taxon>
        <taxon>Magnoliopsida</taxon>
        <taxon>eudicotyledons</taxon>
        <taxon>Gunneridae</taxon>
        <taxon>Pentapetalae</taxon>
        <taxon>rosids</taxon>
        <taxon>fabids</taxon>
        <taxon>Malpighiales</taxon>
        <taxon>Rhizophoraceae</taxon>
        <taxon>Rhizophora</taxon>
    </lineage>
</organism>
<accession>A0A2P2J4E5</accession>
<name>A0A2P2J4E5_RHIMU</name>
<sequence>MSLFKNYSSDISMLCIVKMSIYMEDMVLVTGSPLFWEIRTFPMSPKIITRCTELWPGNGDALN</sequence>
<reference evidence="1" key="1">
    <citation type="submission" date="2018-02" db="EMBL/GenBank/DDBJ databases">
        <title>Rhizophora mucronata_Transcriptome.</title>
        <authorList>
            <person name="Meera S.P."/>
            <person name="Sreeshan A."/>
            <person name="Augustine A."/>
        </authorList>
    </citation>
    <scope>NUCLEOTIDE SEQUENCE</scope>
    <source>
        <tissue evidence="1">Leaf</tissue>
    </source>
</reference>
<evidence type="ECO:0000313" key="1">
    <source>
        <dbReference type="EMBL" id="MBW88352.1"/>
    </source>
</evidence>
<dbReference type="AlphaFoldDB" id="A0A2P2J4E5"/>
<protein>
    <submittedName>
        <fullName evidence="1">Uncharacterized protein</fullName>
    </submittedName>
</protein>